<reference evidence="8" key="1">
    <citation type="journal article" date="2010" name="Infect. Genet. Evol.">
        <title>A repertoire of the dominant transcripts from the salivary glands of the blood-sucking bug, Triatoma dimidiata, a vector of Chagas disease.</title>
        <authorList>
            <person name="Kato H."/>
            <person name="Jochim R.C."/>
            <person name="Gomez E.A."/>
            <person name="Sakoda R."/>
            <person name="Iwata H."/>
            <person name="Valenzuela J.G."/>
            <person name="Hashiguchi Y."/>
        </authorList>
    </citation>
    <scope>NUCLEOTIDE SEQUENCE</scope>
    <source>
        <tissue evidence="8">Salivary gland</tissue>
    </source>
</reference>
<dbReference type="AlphaFoldDB" id="D1MWE2"/>
<evidence type="ECO:0000256" key="6">
    <source>
        <dbReference type="ARBA" id="ARBA00034121"/>
    </source>
</evidence>
<keyword evidence="3" id="KW-0800">Toxin</keyword>
<dbReference type="InterPro" id="IPR012674">
    <property type="entry name" value="Calycin"/>
</dbReference>
<organism evidence="8">
    <name type="scientific">Triatoma dimidiata</name>
    <name type="common">Kissing bug</name>
    <name type="synonym">Meccus dimidiatus</name>
    <dbReference type="NCBI Taxonomy" id="72491"/>
    <lineage>
        <taxon>Eukaryota</taxon>
        <taxon>Metazoa</taxon>
        <taxon>Ecdysozoa</taxon>
        <taxon>Arthropoda</taxon>
        <taxon>Hexapoda</taxon>
        <taxon>Insecta</taxon>
        <taxon>Pterygota</taxon>
        <taxon>Neoptera</taxon>
        <taxon>Paraneoptera</taxon>
        <taxon>Hemiptera</taxon>
        <taxon>Heteroptera</taxon>
        <taxon>Panheteroptera</taxon>
        <taxon>Cimicomorpha</taxon>
        <taxon>Reduviidae</taxon>
        <taxon>Triatominae</taxon>
        <taxon>Triatoma</taxon>
    </lineage>
</organism>
<keyword evidence="5" id="KW-1199">Hemostasis impairing toxin</keyword>
<evidence type="ECO:0000256" key="1">
    <source>
        <dbReference type="ARBA" id="ARBA00004613"/>
    </source>
</evidence>
<evidence type="ECO:0000256" key="4">
    <source>
        <dbReference type="ARBA" id="ARBA00022729"/>
    </source>
</evidence>
<accession>D1MWE2</accession>
<dbReference type="GO" id="GO:0005576">
    <property type="term" value="C:extracellular region"/>
    <property type="evidence" value="ECO:0007669"/>
    <property type="project" value="UniProtKB-SubCell"/>
</dbReference>
<sequence length="180" mass="20311">MKTCIALTFVGILTCAYAKHVTSGNCEEPNEDKMKNFDHTKLFKGTWYVSHVKKVPSPNVCHNFTVNQKDGKYIFGLGKEGNVNKVDCTAKKKETNLKKLTFNCISDNNVAFQSVYIVLGTDYDDYAVFYNCATLFGRKADNYVVIRRESGNEEIPEEAKGLTDNLNLNKCSEIKKRKAV</sequence>
<evidence type="ECO:0000256" key="3">
    <source>
        <dbReference type="ARBA" id="ARBA00022656"/>
    </source>
</evidence>
<feature type="signal peptide" evidence="7">
    <location>
        <begin position="1"/>
        <end position="18"/>
    </location>
</feature>
<name>D1MWE2_TRIDM</name>
<keyword evidence="4 7" id="KW-0732">Signal</keyword>
<dbReference type="EMBL" id="AB470393">
    <property type="protein sequence ID" value="BAI50843.1"/>
    <property type="molecule type" value="mRNA"/>
</dbReference>
<evidence type="ECO:0008006" key="9">
    <source>
        <dbReference type="Google" id="ProtNLM"/>
    </source>
</evidence>
<protein>
    <recommendedName>
        <fullName evidence="9">Salivary lipocalin</fullName>
    </recommendedName>
</protein>
<keyword evidence="2" id="KW-0964">Secreted</keyword>
<comment type="similarity">
    <text evidence="6">Belongs to the calycin superfamily. Triabin family.</text>
</comment>
<evidence type="ECO:0000256" key="5">
    <source>
        <dbReference type="ARBA" id="ARBA00023240"/>
    </source>
</evidence>
<evidence type="ECO:0000256" key="2">
    <source>
        <dbReference type="ARBA" id="ARBA00022525"/>
    </source>
</evidence>
<dbReference type="GO" id="GO:0030682">
    <property type="term" value="P:symbiont-mediated perturbation of host defenses"/>
    <property type="evidence" value="ECO:0007669"/>
    <property type="project" value="InterPro"/>
</dbReference>
<evidence type="ECO:0000256" key="7">
    <source>
        <dbReference type="SAM" id="SignalP"/>
    </source>
</evidence>
<feature type="chain" id="PRO_5003024731" description="Salivary lipocalin" evidence="7">
    <location>
        <begin position="19"/>
        <end position="180"/>
    </location>
</feature>
<comment type="subcellular location">
    <subcellularLocation>
        <location evidence="1">Secreted</location>
    </subcellularLocation>
</comment>
<dbReference type="InterPro" id="IPR005657">
    <property type="entry name" value="Triabi/Procalin"/>
</dbReference>
<dbReference type="SUPFAM" id="SSF50814">
    <property type="entry name" value="Lipocalins"/>
    <property type="match status" value="1"/>
</dbReference>
<dbReference type="Pfam" id="PF03973">
    <property type="entry name" value="Triabin"/>
    <property type="match status" value="1"/>
</dbReference>
<dbReference type="Gene3D" id="2.40.128.20">
    <property type="match status" value="1"/>
</dbReference>
<dbReference type="CDD" id="cd19423">
    <property type="entry name" value="lipocalin_LTBP1-like"/>
    <property type="match status" value="1"/>
</dbReference>
<proteinExistence type="evidence at transcript level"/>
<dbReference type="GO" id="GO:0090729">
    <property type="term" value="F:toxin activity"/>
    <property type="evidence" value="ECO:0007669"/>
    <property type="project" value="UniProtKB-KW"/>
</dbReference>
<evidence type="ECO:0000313" key="8">
    <source>
        <dbReference type="EMBL" id="BAI50843.1"/>
    </source>
</evidence>